<protein>
    <submittedName>
        <fullName evidence="3">Tuftelin</fullName>
    </submittedName>
</protein>
<gene>
    <name evidence="3" type="ORF">FQA47_005202</name>
</gene>
<evidence type="ECO:0000256" key="2">
    <source>
        <dbReference type="SAM" id="MobiDB-lite"/>
    </source>
</evidence>
<feature type="compositionally biased region" description="Basic residues" evidence="2">
    <location>
        <begin position="38"/>
        <end position="47"/>
    </location>
</feature>
<dbReference type="PANTHER" id="PTHR23171">
    <property type="entry name" value="GDOWN1"/>
    <property type="match status" value="1"/>
</dbReference>
<feature type="region of interest" description="Disordered" evidence="2">
    <location>
        <begin position="81"/>
        <end position="101"/>
    </location>
</feature>
<feature type="coiled-coil region" evidence="1">
    <location>
        <begin position="216"/>
        <end position="329"/>
    </location>
</feature>
<evidence type="ECO:0000313" key="3">
    <source>
        <dbReference type="EMBL" id="KAF6723520.1"/>
    </source>
</evidence>
<dbReference type="AlphaFoldDB" id="A0A834C674"/>
<sequence length="352" mass="39921">MRKISSGSVPQSELCISITGCSRARWGRHGSVTGAGRAGRRRPRPALKGKQPCLVTQRASGSRRLITGDSAQGPVKLRLPQQTQELPLRSSDPLRSKKQESSIAVVLPQTVQNQNGRGPAEENTEVIKVYLESRLRSPGSVRMLTDEVSQIQEVRYCLKTLREQMAARQNNNNNNKFPVNGLRLTPGDPPAAPDSLDSNVSVGDDQQESSRLREVTRRLYARLKEAESRHQEEKDRLQAESSELRDLLAERSERLQKAEQTSREKQQRVEELQTLLHSTQQESSHLKDKVAEKEAELLKLKTSEEEQRCAELEKELSVLKEKNHHLDDMLKSHQRKVRSMIEQVCRHQTGRL</sequence>
<organism evidence="3 4">
    <name type="scientific">Oryzias melastigma</name>
    <name type="common">Marine medaka</name>
    <dbReference type="NCBI Taxonomy" id="30732"/>
    <lineage>
        <taxon>Eukaryota</taxon>
        <taxon>Metazoa</taxon>
        <taxon>Chordata</taxon>
        <taxon>Craniata</taxon>
        <taxon>Vertebrata</taxon>
        <taxon>Euteleostomi</taxon>
        <taxon>Actinopterygii</taxon>
        <taxon>Neopterygii</taxon>
        <taxon>Teleostei</taxon>
        <taxon>Neoteleostei</taxon>
        <taxon>Acanthomorphata</taxon>
        <taxon>Ovalentaria</taxon>
        <taxon>Atherinomorphae</taxon>
        <taxon>Beloniformes</taxon>
        <taxon>Adrianichthyidae</taxon>
        <taxon>Oryziinae</taxon>
        <taxon>Oryzias</taxon>
    </lineage>
</organism>
<dbReference type="EMBL" id="WKFB01000424">
    <property type="protein sequence ID" value="KAF6723520.1"/>
    <property type="molecule type" value="Genomic_DNA"/>
</dbReference>
<feature type="region of interest" description="Disordered" evidence="2">
    <location>
        <begin position="169"/>
        <end position="214"/>
    </location>
</feature>
<dbReference type="GO" id="GO:0035556">
    <property type="term" value="P:intracellular signal transduction"/>
    <property type="evidence" value="ECO:0007669"/>
    <property type="project" value="TreeGrafter"/>
</dbReference>
<evidence type="ECO:0000313" key="4">
    <source>
        <dbReference type="Proteomes" id="UP000646548"/>
    </source>
</evidence>
<keyword evidence="1" id="KW-0175">Coiled coil</keyword>
<reference evidence="3" key="1">
    <citation type="journal article" name="BMC Genomics">
        <title>Long-read sequencing and de novo genome assembly of marine medaka (Oryzias melastigma).</title>
        <authorList>
            <person name="Liang P."/>
            <person name="Saqib H.S.A."/>
            <person name="Ni X."/>
            <person name="Shen Y."/>
        </authorList>
    </citation>
    <scope>NUCLEOTIDE SEQUENCE</scope>
    <source>
        <strain evidence="3">Bigg-433</strain>
    </source>
</reference>
<feature type="region of interest" description="Disordered" evidence="2">
    <location>
        <begin position="26"/>
        <end position="50"/>
    </location>
</feature>
<evidence type="ECO:0000256" key="1">
    <source>
        <dbReference type="SAM" id="Coils"/>
    </source>
</evidence>
<dbReference type="InterPro" id="IPR051375">
    <property type="entry name" value="Tuftelin_GRINL1A/MYZAP/CCD68"/>
</dbReference>
<dbReference type="Proteomes" id="UP000646548">
    <property type="component" value="Unassembled WGS sequence"/>
</dbReference>
<comment type="caution">
    <text evidence="3">The sequence shown here is derived from an EMBL/GenBank/DDBJ whole genome shotgun (WGS) entry which is preliminary data.</text>
</comment>
<accession>A0A834C674</accession>
<dbReference type="PANTHER" id="PTHR23171:SF17">
    <property type="entry name" value="TUFTELIN"/>
    <property type="match status" value="1"/>
</dbReference>
<name>A0A834C674_ORYME</name>
<proteinExistence type="predicted"/>